<dbReference type="InterPro" id="IPR036890">
    <property type="entry name" value="HATPase_C_sf"/>
</dbReference>
<evidence type="ECO:0000259" key="11">
    <source>
        <dbReference type="Pfam" id="PF07730"/>
    </source>
</evidence>
<keyword evidence="13" id="KW-1185">Reference proteome</keyword>
<keyword evidence="9" id="KW-0472">Membrane</keyword>
<dbReference type="Proteomes" id="UP001431926">
    <property type="component" value="Chromosome"/>
</dbReference>
<organism evidence="12 13">
    <name type="scientific">Streptomyces anulatus</name>
    <name type="common">Streptomyces chrysomallus</name>
    <dbReference type="NCBI Taxonomy" id="1892"/>
    <lineage>
        <taxon>Bacteria</taxon>
        <taxon>Bacillati</taxon>
        <taxon>Actinomycetota</taxon>
        <taxon>Actinomycetes</taxon>
        <taxon>Kitasatosporales</taxon>
        <taxon>Streptomycetaceae</taxon>
        <taxon>Streptomyces</taxon>
    </lineage>
</organism>
<evidence type="ECO:0000256" key="6">
    <source>
        <dbReference type="ARBA" id="ARBA00022777"/>
    </source>
</evidence>
<feature type="transmembrane region" description="Helical" evidence="9">
    <location>
        <begin position="133"/>
        <end position="153"/>
    </location>
</feature>
<name>A0ABZ1ZHE4_STRAQ</name>
<dbReference type="GO" id="GO:0016301">
    <property type="term" value="F:kinase activity"/>
    <property type="evidence" value="ECO:0007669"/>
    <property type="project" value="UniProtKB-KW"/>
</dbReference>
<keyword evidence="3" id="KW-0597">Phosphoprotein</keyword>
<gene>
    <name evidence="12" type="ORF">OG367_11790</name>
</gene>
<sequence>MLTAIRPHRDDAVLAASGLLGGLLLWLLGLHTQGGRPFAAPWVSLVPMTVMAAMELLRRSAPRTALIVGTVMLVADQFTRGSLATILMFSDIMYAAVLYGTPAAARRIPVTTLLITVASTIGFLAWFRRPEALLIGVVTGLVSFMPAITGVVVRNHRVAAEAARLAARQTARLAEMDRTQAVVAERARMARELHDMVANHLSAVAIHSTAALSIDDPDTSRNALKVIRENSVEGLAEMRRLIGLLRERGEDDAPAAAPTLASLDALVDQTNVNGASSGLVCTLEGAEEAVAAALPTPVELAAYRIVQESLTNALKHAAPGPVVVRLAHADGELTIEVTSVFGTRPGPTAPGSGAGLVGMRERVALLGGRIVAGAEPDGDGTKIWRVRAQLPVTEGTMRE</sequence>
<keyword evidence="8" id="KW-0902">Two-component regulatory system</keyword>
<evidence type="ECO:0000259" key="10">
    <source>
        <dbReference type="Pfam" id="PF02518"/>
    </source>
</evidence>
<keyword evidence="6 12" id="KW-0418">Kinase</keyword>
<keyword evidence="9" id="KW-1133">Transmembrane helix</keyword>
<evidence type="ECO:0000256" key="8">
    <source>
        <dbReference type="ARBA" id="ARBA00023012"/>
    </source>
</evidence>
<dbReference type="InterPro" id="IPR011712">
    <property type="entry name" value="Sig_transdc_His_kin_sub3_dim/P"/>
</dbReference>
<dbReference type="Gene3D" id="3.30.565.10">
    <property type="entry name" value="Histidine kinase-like ATPase, C-terminal domain"/>
    <property type="match status" value="1"/>
</dbReference>
<dbReference type="Pfam" id="PF02518">
    <property type="entry name" value="HATPase_c"/>
    <property type="match status" value="1"/>
</dbReference>
<dbReference type="PANTHER" id="PTHR24421:SF10">
    <property type="entry name" value="NITRATE_NITRITE SENSOR PROTEIN NARQ"/>
    <property type="match status" value="1"/>
</dbReference>
<evidence type="ECO:0000313" key="12">
    <source>
        <dbReference type="EMBL" id="WUX36872.1"/>
    </source>
</evidence>
<evidence type="ECO:0000256" key="4">
    <source>
        <dbReference type="ARBA" id="ARBA00022679"/>
    </source>
</evidence>
<dbReference type="Pfam" id="PF07730">
    <property type="entry name" value="HisKA_3"/>
    <property type="match status" value="1"/>
</dbReference>
<evidence type="ECO:0000256" key="2">
    <source>
        <dbReference type="ARBA" id="ARBA00012438"/>
    </source>
</evidence>
<dbReference type="InterPro" id="IPR003594">
    <property type="entry name" value="HATPase_dom"/>
</dbReference>
<dbReference type="SUPFAM" id="SSF55874">
    <property type="entry name" value="ATPase domain of HSP90 chaperone/DNA topoisomerase II/histidine kinase"/>
    <property type="match status" value="1"/>
</dbReference>
<dbReference type="CDD" id="cd16917">
    <property type="entry name" value="HATPase_UhpB-NarQ-NarX-like"/>
    <property type="match status" value="1"/>
</dbReference>
<dbReference type="RefSeq" id="WP_097963974.1">
    <property type="nucleotide sequence ID" value="NZ_CP109490.1"/>
</dbReference>
<feature type="transmembrane region" description="Helical" evidence="9">
    <location>
        <begin position="78"/>
        <end position="101"/>
    </location>
</feature>
<dbReference type="PANTHER" id="PTHR24421">
    <property type="entry name" value="NITRATE/NITRITE SENSOR PROTEIN NARX-RELATED"/>
    <property type="match status" value="1"/>
</dbReference>
<comment type="catalytic activity">
    <reaction evidence="1">
        <text>ATP + protein L-histidine = ADP + protein N-phospho-L-histidine.</text>
        <dbReference type="EC" id="2.7.13.3"/>
    </reaction>
</comment>
<evidence type="ECO:0000256" key="1">
    <source>
        <dbReference type="ARBA" id="ARBA00000085"/>
    </source>
</evidence>
<keyword evidence="4" id="KW-0808">Transferase</keyword>
<keyword evidence="7" id="KW-0067">ATP-binding</keyword>
<evidence type="ECO:0000256" key="7">
    <source>
        <dbReference type="ARBA" id="ARBA00022840"/>
    </source>
</evidence>
<proteinExistence type="predicted"/>
<keyword evidence="5" id="KW-0547">Nucleotide-binding</keyword>
<evidence type="ECO:0000313" key="13">
    <source>
        <dbReference type="Proteomes" id="UP001431926"/>
    </source>
</evidence>
<feature type="domain" description="Histidine kinase/HSP90-like ATPase" evidence="10">
    <location>
        <begin position="300"/>
        <end position="384"/>
    </location>
</feature>
<feature type="transmembrane region" description="Helical" evidence="9">
    <location>
        <begin position="107"/>
        <end position="126"/>
    </location>
</feature>
<evidence type="ECO:0000256" key="9">
    <source>
        <dbReference type="SAM" id="Phobius"/>
    </source>
</evidence>
<accession>A0ABZ1ZHE4</accession>
<dbReference type="InterPro" id="IPR050482">
    <property type="entry name" value="Sensor_HK_TwoCompSys"/>
</dbReference>
<feature type="transmembrane region" description="Helical" evidence="9">
    <location>
        <begin position="12"/>
        <end position="32"/>
    </location>
</feature>
<feature type="domain" description="Signal transduction histidine kinase subgroup 3 dimerisation and phosphoacceptor" evidence="11">
    <location>
        <begin position="185"/>
        <end position="248"/>
    </location>
</feature>
<evidence type="ECO:0000256" key="3">
    <source>
        <dbReference type="ARBA" id="ARBA00022553"/>
    </source>
</evidence>
<reference evidence="12" key="1">
    <citation type="submission" date="2022-10" db="EMBL/GenBank/DDBJ databases">
        <title>The complete genomes of actinobacterial strains from the NBC collection.</title>
        <authorList>
            <person name="Joergensen T.S."/>
            <person name="Alvarez Arevalo M."/>
            <person name="Sterndorff E.B."/>
            <person name="Faurdal D."/>
            <person name="Vuksanovic O."/>
            <person name="Mourched A.-S."/>
            <person name="Charusanti P."/>
            <person name="Shaw S."/>
            <person name="Blin K."/>
            <person name="Weber T."/>
        </authorList>
    </citation>
    <scope>NUCLEOTIDE SEQUENCE</scope>
    <source>
        <strain evidence="12">NBC_01436</strain>
    </source>
</reference>
<keyword evidence="9" id="KW-0812">Transmembrane</keyword>
<feature type="transmembrane region" description="Helical" evidence="9">
    <location>
        <begin position="38"/>
        <end position="57"/>
    </location>
</feature>
<dbReference type="EMBL" id="CP109491">
    <property type="protein sequence ID" value="WUX36872.1"/>
    <property type="molecule type" value="Genomic_DNA"/>
</dbReference>
<evidence type="ECO:0000256" key="5">
    <source>
        <dbReference type="ARBA" id="ARBA00022741"/>
    </source>
</evidence>
<protein>
    <recommendedName>
        <fullName evidence="2">histidine kinase</fullName>
        <ecNumber evidence="2">2.7.13.3</ecNumber>
    </recommendedName>
</protein>
<dbReference type="EC" id="2.7.13.3" evidence="2"/>
<dbReference type="Gene3D" id="1.20.5.1930">
    <property type="match status" value="1"/>
</dbReference>